<dbReference type="PANTHER" id="PTHR33991:SF1">
    <property type="entry name" value="DNA REPAIR PROTEIN RECO"/>
    <property type="match status" value="1"/>
</dbReference>
<dbReference type="PANTHER" id="PTHR33991">
    <property type="entry name" value="DNA REPAIR PROTEIN RECO"/>
    <property type="match status" value="1"/>
</dbReference>
<dbReference type="Gene3D" id="1.20.1440.120">
    <property type="entry name" value="Recombination protein O, C-terminal domain"/>
    <property type="match status" value="1"/>
</dbReference>
<evidence type="ECO:0000256" key="1">
    <source>
        <dbReference type="ARBA" id="ARBA00007452"/>
    </source>
</evidence>
<evidence type="ECO:0000259" key="8">
    <source>
        <dbReference type="Pfam" id="PF11967"/>
    </source>
</evidence>
<evidence type="ECO:0000256" key="6">
    <source>
        <dbReference type="ARBA" id="ARBA00033409"/>
    </source>
</evidence>
<protein>
    <recommendedName>
        <fullName evidence="2 7">DNA repair protein RecO</fullName>
    </recommendedName>
    <alternativeName>
        <fullName evidence="6 7">Recombination protein O</fullName>
    </alternativeName>
</protein>
<dbReference type="Pfam" id="PF02565">
    <property type="entry name" value="RecO_C"/>
    <property type="match status" value="1"/>
</dbReference>
<dbReference type="SUPFAM" id="SSF57863">
    <property type="entry name" value="ArfGap/RecO-like zinc finger"/>
    <property type="match status" value="1"/>
</dbReference>
<dbReference type="InterPro" id="IPR037278">
    <property type="entry name" value="ARFGAP/RecO"/>
</dbReference>
<accession>A0A8J6MYK2</accession>
<evidence type="ECO:0000313" key="10">
    <source>
        <dbReference type="Proteomes" id="UP000650524"/>
    </source>
</evidence>
<dbReference type="InterPro" id="IPR042242">
    <property type="entry name" value="RecO_C"/>
</dbReference>
<evidence type="ECO:0000256" key="3">
    <source>
        <dbReference type="ARBA" id="ARBA00022763"/>
    </source>
</evidence>
<reference evidence="9 10" key="1">
    <citation type="submission" date="2020-08" db="EMBL/GenBank/DDBJ databases">
        <title>Bridging the membrane lipid divide: bacteria of the FCB group superphylum have the potential to synthesize archaeal ether lipids.</title>
        <authorList>
            <person name="Villanueva L."/>
            <person name="Von Meijenfeldt F.A.B."/>
            <person name="Westbye A.B."/>
            <person name="Yadav S."/>
            <person name="Hopmans E.C."/>
            <person name="Dutilh B.E."/>
            <person name="Sinninghe Damste J.S."/>
        </authorList>
    </citation>
    <scope>NUCLEOTIDE SEQUENCE [LARGE SCALE GENOMIC DNA]</scope>
    <source>
        <strain evidence="9">NIOZ-UU27</strain>
    </source>
</reference>
<keyword evidence="3 7" id="KW-0227">DNA damage</keyword>
<evidence type="ECO:0000313" key="9">
    <source>
        <dbReference type="EMBL" id="MBC8177557.1"/>
    </source>
</evidence>
<dbReference type="Pfam" id="PF11967">
    <property type="entry name" value="RecO_N"/>
    <property type="match status" value="1"/>
</dbReference>
<dbReference type="InterPro" id="IPR022572">
    <property type="entry name" value="DNA_rep/recomb_RecO_N"/>
</dbReference>
<evidence type="ECO:0000256" key="4">
    <source>
        <dbReference type="ARBA" id="ARBA00023172"/>
    </source>
</evidence>
<dbReference type="InterPro" id="IPR012340">
    <property type="entry name" value="NA-bd_OB-fold"/>
</dbReference>
<dbReference type="AlphaFoldDB" id="A0A8J6MYK2"/>
<dbReference type="GO" id="GO:0006302">
    <property type="term" value="P:double-strand break repair"/>
    <property type="evidence" value="ECO:0007669"/>
    <property type="project" value="TreeGrafter"/>
</dbReference>
<evidence type="ECO:0000256" key="2">
    <source>
        <dbReference type="ARBA" id="ARBA00021310"/>
    </source>
</evidence>
<organism evidence="9 10">
    <name type="scientific">Candidatus Desulfacyla euxinica</name>
    <dbReference type="NCBI Taxonomy" id="2841693"/>
    <lineage>
        <taxon>Bacteria</taxon>
        <taxon>Deltaproteobacteria</taxon>
        <taxon>Candidatus Desulfacyla</taxon>
    </lineage>
</organism>
<feature type="domain" description="DNA replication/recombination mediator RecO N-terminal" evidence="8">
    <location>
        <begin position="1"/>
        <end position="81"/>
    </location>
</feature>
<comment type="caution">
    <text evidence="9">The sequence shown here is derived from an EMBL/GenBank/DDBJ whole genome shotgun (WGS) entry which is preliminary data.</text>
</comment>
<evidence type="ECO:0000256" key="7">
    <source>
        <dbReference type="HAMAP-Rule" id="MF_00201"/>
    </source>
</evidence>
<dbReference type="Proteomes" id="UP000650524">
    <property type="component" value="Unassembled WGS sequence"/>
</dbReference>
<comment type="similarity">
    <text evidence="1 7">Belongs to the RecO family.</text>
</comment>
<sequence length="247" mass="27946">MTIHISHAIIMRTWEFGETDLLVSFFTSDKGRLKGVAKGARKSMKRFANCLDLFSPVKLEYELKRGRELYFIHSGKLVHGFPGIRSDFSSLSLASYMAELTETLFPVGVVAKRMFELLNGSFAALNENKNIDELRVLFESKAMALGGYGIDLSRCCNCGRLYKEEGRAVFKRKKGGIACLKCEKESRNSPGLGPATVKTLRMIQSTPWAKAQTLDLTKEMIYEIKPVLKLHIEYRIGQRLKTSEYLE</sequence>
<dbReference type="Gene3D" id="2.40.50.140">
    <property type="entry name" value="Nucleic acid-binding proteins"/>
    <property type="match status" value="1"/>
</dbReference>
<keyword evidence="4 7" id="KW-0233">DNA recombination</keyword>
<proteinExistence type="inferred from homology"/>
<dbReference type="GO" id="GO:0006310">
    <property type="term" value="P:DNA recombination"/>
    <property type="evidence" value="ECO:0007669"/>
    <property type="project" value="UniProtKB-UniRule"/>
</dbReference>
<dbReference type="GO" id="GO:0043590">
    <property type="term" value="C:bacterial nucleoid"/>
    <property type="evidence" value="ECO:0007669"/>
    <property type="project" value="TreeGrafter"/>
</dbReference>
<dbReference type="HAMAP" id="MF_00201">
    <property type="entry name" value="RecO"/>
    <property type="match status" value="1"/>
</dbReference>
<dbReference type="InterPro" id="IPR003717">
    <property type="entry name" value="RecO"/>
</dbReference>
<comment type="function">
    <text evidence="7">Involved in DNA repair and RecF pathway recombination.</text>
</comment>
<dbReference type="EMBL" id="JACNJD010000217">
    <property type="protein sequence ID" value="MBC8177557.1"/>
    <property type="molecule type" value="Genomic_DNA"/>
</dbReference>
<name>A0A8J6MYK2_9DELT</name>
<gene>
    <name evidence="7 9" type="primary">recO</name>
    <name evidence="9" type="ORF">H8E19_09135</name>
</gene>
<keyword evidence="5 7" id="KW-0234">DNA repair</keyword>
<dbReference type="NCBIfam" id="TIGR00613">
    <property type="entry name" value="reco"/>
    <property type="match status" value="1"/>
</dbReference>
<evidence type="ECO:0000256" key="5">
    <source>
        <dbReference type="ARBA" id="ARBA00023204"/>
    </source>
</evidence>
<dbReference type="SUPFAM" id="SSF50249">
    <property type="entry name" value="Nucleic acid-binding proteins"/>
    <property type="match status" value="1"/>
</dbReference>